<evidence type="ECO:0000313" key="8">
    <source>
        <dbReference type="Proteomes" id="UP000052022"/>
    </source>
</evidence>
<dbReference type="Pfam" id="PF00126">
    <property type="entry name" value="HTH_1"/>
    <property type="match status" value="1"/>
</dbReference>
<name>A0A0P1GDZ3_9RHOB</name>
<dbReference type="InterPro" id="IPR036388">
    <property type="entry name" value="WH-like_DNA-bd_sf"/>
</dbReference>
<keyword evidence="8" id="KW-1185">Reference proteome</keyword>
<sequence>MMNITLKQLRYFEALRQHGHFGRAADACAVTQPALSVQIKELEQTLGLALFERSARHVRLTGFGETFANRVREILRAVDELGDVARAAQAGLSGRLRVGVIPTIAPYLLPKLIPALRTDFPDLEVQFRETQTPRLVQELQEGRLDCAIVALPIAEAAIEEFALFDEAFVLVRAQSEAGTAAPSIDALGRENLLLLEDGHCFRDQAMAFCQVQAAAPRDGLDGSSLSTLVQMVGAGIGMTLIPEMAARVEARAAPVSLSRFDGLQPGRSIGLVWRKTSPLAGQLREMAQVIKTAGRSVVDDAQGF</sequence>
<dbReference type="SUPFAM" id="SSF53850">
    <property type="entry name" value="Periplasmic binding protein-like II"/>
    <property type="match status" value="1"/>
</dbReference>
<comment type="similarity">
    <text evidence="1">Belongs to the LysR transcriptional regulatory family.</text>
</comment>
<evidence type="ECO:0000256" key="4">
    <source>
        <dbReference type="ARBA" id="ARBA00023159"/>
    </source>
</evidence>
<dbReference type="Proteomes" id="UP000052022">
    <property type="component" value="Unassembled WGS sequence"/>
</dbReference>
<dbReference type="PANTHER" id="PTHR30346:SF26">
    <property type="entry name" value="HYDROGEN PEROXIDE-INDUCIBLE GENES ACTIVATOR"/>
    <property type="match status" value="1"/>
</dbReference>
<dbReference type="GO" id="GO:0003700">
    <property type="term" value="F:DNA-binding transcription factor activity"/>
    <property type="evidence" value="ECO:0007669"/>
    <property type="project" value="InterPro"/>
</dbReference>
<keyword evidence="3" id="KW-0238">DNA-binding</keyword>
<dbReference type="FunFam" id="1.10.10.10:FF:000001">
    <property type="entry name" value="LysR family transcriptional regulator"/>
    <property type="match status" value="1"/>
</dbReference>
<dbReference type="GO" id="GO:0003677">
    <property type="term" value="F:DNA binding"/>
    <property type="evidence" value="ECO:0007669"/>
    <property type="project" value="UniProtKB-KW"/>
</dbReference>
<reference evidence="7 8" key="1">
    <citation type="submission" date="2015-09" db="EMBL/GenBank/DDBJ databases">
        <authorList>
            <consortium name="Swine Surveillance"/>
        </authorList>
    </citation>
    <scope>NUCLEOTIDE SEQUENCE [LARGE SCALE GENOMIC DNA]</scope>
    <source>
        <strain evidence="7 8">CECT 7557</strain>
    </source>
</reference>
<evidence type="ECO:0000259" key="6">
    <source>
        <dbReference type="PROSITE" id="PS50931"/>
    </source>
</evidence>
<dbReference type="RefSeq" id="WP_058290411.1">
    <property type="nucleotide sequence ID" value="NZ_CYSD01000037.1"/>
</dbReference>
<accession>A0A0P1GDZ3</accession>
<evidence type="ECO:0000256" key="5">
    <source>
        <dbReference type="ARBA" id="ARBA00023163"/>
    </source>
</evidence>
<dbReference type="STRING" id="928856.SAMN04488049_101343"/>
<dbReference type="InterPro" id="IPR005119">
    <property type="entry name" value="LysR_subst-bd"/>
</dbReference>
<gene>
    <name evidence="7" type="primary">oxyR_2</name>
    <name evidence="7" type="ORF">TRM7557_02375</name>
</gene>
<dbReference type="PANTHER" id="PTHR30346">
    <property type="entry name" value="TRANSCRIPTIONAL DUAL REGULATOR HCAR-RELATED"/>
    <property type="match status" value="1"/>
</dbReference>
<dbReference type="PRINTS" id="PR00039">
    <property type="entry name" value="HTHLYSR"/>
</dbReference>
<dbReference type="CDD" id="cd08411">
    <property type="entry name" value="PBP2_OxyR"/>
    <property type="match status" value="1"/>
</dbReference>
<protein>
    <submittedName>
        <fullName evidence="7">Morphology and auto-aggregation control protein</fullName>
    </submittedName>
</protein>
<dbReference type="GO" id="GO:0032993">
    <property type="term" value="C:protein-DNA complex"/>
    <property type="evidence" value="ECO:0007669"/>
    <property type="project" value="TreeGrafter"/>
</dbReference>
<dbReference type="InterPro" id="IPR000847">
    <property type="entry name" value="LysR_HTH_N"/>
</dbReference>
<dbReference type="OrthoDB" id="9775392at2"/>
<dbReference type="Pfam" id="PF03466">
    <property type="entry name" value="LysR_substrate"/>
    <property type="match status" value="1"/>
</dbReference>
<dbReference type="InterPro" id="IPR036390">
    <property type="entry name" value="WH_DNA-bd_sf"/>
</dbReference>
<dbReference type="PROSITE" id="PS50931">
    <property type="entry name" value="HTH_LYSR"/>
    <property type="match status" value="1"/>
</dbReference>
<dbReference type="SUPFAM" id="SSF46785">
    <property type="entry name" value="Winged helix' DNA-binding domain"/>
    <property type="match status" value="1"/>
</dbReference>
<keyword evidence="4" id="KW-0010">Activator</keyword>
<dbReference type="Gene3D" id="3.40.190.10">
    <property type="entry name" value="Periplasmic binding protein-like II"/>
    <property type="match status" value="2"/>
</dbReference>
<dbReference type="AlphaFoldDB" id="A0A0P1GDZ3"/>
<proteinExistence type="inferred from homology"/>
<dbReference type="Gene3D" id="1.10.10.10">
    <property type="entry name" value="Winged helix-like DNA-binding domain superfamily/Winged helix DNA-binding domain"/>
    <property type="match status" value="1"/>
</dbReference>
<evidence type="ECO:0000256" key="2">
    <source>
        <dbReference type="ARBA" id="ARBA00023015"/>
    </source>
</evidence>
<organism evidence="7 8">
    <name type="scientific">Tritonibacter multivorans</name>
    <dbReference type="NCBI Taxonomy" id="928856"/>
    <lineage>
        <taxon>Bacteria</taxon>
        <taxon>Pseudomonadati</taxon>
        <taxon>Pseudomonadota</taxon>
        <taxon>Alphaproteobacteria</taxon>
        <taxon>Rhodobacterales</taxon>
        <taxon>Paracoccaceae</taxon>
        <taxon>Tritonibacter</taxon>
    </lineage>
</organism>
<evidence type="ECO:0000256" key="1">
    <source>
        <dbReference type="ARBA" id="ARBA00009437"/>
    </source>
</evidence>
<dbReference type="EMBL" id="CYSD01000037">
    <property type="protein sequence ID" value="CUH79398.1"/>
    <property type="molecule type" value="Genomic_DNA"/>
</dbReference>
<evidence type="ECO:0000313" key="7">
    <source>
        <dbReference type="EMBL" id="CUH79398.1"/>
    </source>
</evidence>
<keyword evidence="5" id="KW-0804">Transcription</keyword>
<feature type="domain" description="HTH lysR-type" evidence="6">
    <location>
        <begin position="4"/>
        <end position="61"/>
    </location>
</feature>
<keyword evidence="2" id="KW-0805">Transcription regulation</keyword>
<evidence type="ECO:0000256" key="3">
    <source>
        <dbReference type="ARBA" id="ARBA00023125"/>
    </source>
</evidence>